<evidence type="ECO:0000256" key="1">
    <source>
        <dbReference type="SAM" id="MobiDB-lite"/>
    </source>
</evidence>
<sequence>KQYPTETDEHYLTVRKLALVVKLVLALEDVRKAGNTSGGASDGQQSFIQQSRASFPNTPMVLRTPHIRTPPSTKKAREQAEADFTTSYPSTPAQVMGAPSATSPTDGAKAISTQPSNVPSFESTQRPDGELP</sequence>
<gene>
    <name evidence="2" type="ORF">BSAL_77970</name>
</gene>
<feature type="region of interest" description="Disordered" evidence="1">
    <location>
        <begin position="33"/>
        <end position="132"/>
    </location>
</feature>
<keyword evidence="3" id="KW-1185">Reference proteome</keyword>
<proteinExistence type="predicted"/>
<protein>
    <submittedName>
        <fullName evidence="2">GTPase-activating Rab protein, putative</fullName>
    </submittedName>
</protein>
<name>A0A0S4J1M9_BODSA</name>
<feature type="compositionally biased region" description="Polar residues" evidence="1">
    <location>
        <begin position="84"/>
        <end position="93"/>
    </location>
</feature>
<feature type="compositionally biased region" description="Polar residues" evidence="1">
    <location>
        <begin position="42"/>
        <end position="57"/>
    </location>
</feature>
<dbReference type="VEuPathDB" id="TriTrypDB:BSAL_77970"/>
<dbReference type="AlphaFoldDB" id="A0A0S4J1M9"/>
<accession>A0A0S4J1M9</accession>
<reference evidence="3" key="1">
    <citation type="submission" date="2015-09" db="EMBL/GenBank/DDBJ databases">
        <authorList>
            <consortium name="Pathogen Informatics"/>
        </authorList>
    </citation>
    <scope>NUCLEOTIDE SEQUENCE [LARGE SCALE GENOMIC DNA]</scope>
    <source>
        <strain evidence="3">Lake Konstanz</strain>
    </source>
</reference>
<feature type="non-terminal residue" evidence="2">
    <location>
        <position position="1"/>
    </location>
</feature>
<organism evidence="2 3">
    <name type="scientific">Bodo saltans</name>
    <name type="common">Flagellated protozoan</name>
    <dbReference type="NCBI Taxonomy" id="75058"/>
    <lineage>
        <taxon>Eukaryota</taxon>
        <taxon>Discoba</taxon>
        <taxon>Euglenozoa</taxon>
        <taxon>Kinetoplastea</taxon>
        <taxon>Metakinetoplastina</taxon>
        <taxon>Eubodonida</taxon>
        <taxon>Bodonidae</taxon>
        <taxon>Bodo</taxon>
    </lineage>
</organism>
<evidence type="ECO:0000313" key="2">
    <source>
        <dbReference type="EMBL" id="CUG34367.1"/>
    </source>
</evidence>
<feature type="compositionally biased region" description="Polar residues" evidence="1">
    <location>
        <begin position="100"/>
        <end position="124"/>
    </location>
</feature>
<dbReference type="EMBL" id="CYKH01000762">
    <property type="protein sequence ID" value="CUG34367.1"/>
    <property type="molecule type" value="Genomic_DNA"/>
</dbReference>
<evidence type="ECO:0000313" key="3">
    <source>
        <dbReference type="Proteomes" id="UP000051952"/>
    </source>
</evidence>
<dbReference type="Proteomes" id="UP000051952">
    <property type="component" value="Unassembled WGS sequence"/>
</dbReference>